<accession>A0A0C2ZMD7</accession>
<protein>
    <submittedName>
        <fullName evidence="1">Uncharacterized protein</fullName>
    </submittedName>
</protein>
<reference evidence="1 2" key="1">
    <citation type="submission" date="2014-04" db="EMBL/GenBank/DDBJ databases">
        <authorList>
            <consortium name="DOE Joint Genome Institute"/>
            <person name="Kuo A."/>
            <person name="Kohler A."/>
            <person name="Nagy L.G."/>
            <person name="Floudas D."/>
            <person name="Copeland A."/>
            <person name="Barry K.W."/>
            <person name="Cichocki N."/>
            <person name="Veneault-Fourrey C."/>
            <person name="LaButti K."/>
            <person name="Lindquist E.A."/>
            <person name="Lipzen A."/>
            <person name="Lundell T."/>
            <person name="Morin E."/>
            <person name="Murat C."/>
            <person name="Sun H."/>
            <person name="Tunlid A."/>
            <person name="Henrissat B."/>
            <person name="Grigoriev I.V."/>
            <person name="Hibbett D.S."/>
            <person name="Martin F."/>
            <person name="Nordberg H.P."/>
            <person name="Cantor M.N."/>
            <person name="Hua S.X."/>
        </authorList>
    </citation>
    <scope>NUCLEOTIDE SEQUENCE [LARGE SCALE GENOMIC DNA]</scope>
    <source>
        <strain evidence="1 2">Foug A</strain>
    </source>
</reference>
<gene>
    <name evidence="1" type="ORF">SCLCIDRAFT_1222496</name>
</gene>
<sequence length="108" mass="11259">MQAVVHRNVVLALVLKSVGKAASVAITSAVAFLEWIVCAAHRRLRSGGGLGRGEVDTGLEDTADGVDRSSECCSVEAVCWPLVVATVVVFLEWVICTVSLESSSTGGK</sequence>
<dbReference type="EMBL" id="KN822170">
    <property type="protein sequence ID" value="KIM53787.1"/>
    <property type="molecule type" value="Genomic_DNA"/>
</dbReference>
<organism evidence="1 2">
    <name type="scientific">Scleroderma citrinum Foug A</name>
    <dbReference type="NCBI Taxonomy" id="1036808"/>
    <lineage>
        <taxon>Eukaryota</taxon>
        <taxon>Fungi</taxon>
        <taxon>Dikarya</taxon>
        <taxon>Basidiomycota</taxon>
        <taxon>Agaricomycotina</taxon>
        <taxon>Agaricomycetes</taxon>
        <taxon>Agaricomycetidae</taxon>
        <taxon>Boletales</taxon>
        <taxon>Sclerodermatineae</taxon>
        <taxon>Sclerodermataceae</taxon>
        <taxon>Scleroderma</taxon>
    </lineage>
</organism>
<dbReference type="InParanoid" id="A0A0C2ZMD7"/>
<evidence type="ECO:0000313" key="2">
    <source>
        <dbReference type="Proteomes" id="UP000053989"/>
    </source>
</evidence>
<dbReference type="HOGENOM" id="CLU_2198532_0_0_1"/>
<name>A0A0C2ZMD7_9AGAM</name>
<proteinExistence type="predicted"/>
<reference evidence="2" key="2">
    <citation type="submission" date="2015-01" db="EMBL/GenBank/DDBJ databases">
        <title>Evolutionary Origins and Diversification of the Mycorrhizal Mutualists.</title>
        <authorList>
            <consortium name="DOE Joint Genome Institute"/>
            <consortium name="Mycorrhizal Genomics Consortium"/>
            <person name="Kohler A."/>
            <person name="Kuo A."/>
            <person name="Nagy L.G."/>
            <person name="Floudas D."/>
            <person name="Copeland A."/>
            <person name="Barry K.W."/>
            <person name="Cichocki N."/>
            <person name="Veneault-Fourrey C."/>
            <person name="LaButti K."/>
            <person name="Lindquist E.A."/>
            <person name="Lipzen A."/>
            <person name="Lundell T."/>
            <person name="Morin E."/>
            <person name="Murat C."/>
            <person name="Riley R."/>
            <person name="Ohm R."/>
            <person name="Sun H."/>
            <person name="Tunlid A."/>
            <person name="Henrissat B."/>
            <person name="Grigoriev I.V."/>
            <person name="Hibbett D.S."/>
            <person name="Martin F."/>
        </authorList>
    </citation>
    <scope>NUCLEOTIDE SEQUENCE [LARGE SCALE GENOMIC DNA]</scope>
    <source>
        <strain evidence="2">Foug A</strain>
    </source>
</reference>
<keyword evidence="2" id="KW-1185">Reference proteome</keyword>
<evidence type="ECO:0000313" key="1">
    <source>
        <dbReference type="EMBL" id="KIM53787.1"/>
    </source>
</evidence>
<dbReference type="AlphaFoldDB" id="A0A0C2ZMD7"/>
<dbReference type="Proteomes" id="UP000053989">
    <property type="component" value="Unassembled WGS sequence"/>
</dbReference>